<evidence type="ECO:0000256" key="2">
    <source>
        <dbReference type="ARBA" id="ARBA00022448"/>
    </source>
</evidence>
<dbReference type="Proteomes" id="UP000030760">
    <property type="component" value="Unassembled WGS sequence"/>
</dbReference>
<dbReference type="HAMAP" id="MF_00330">
    <property type="entry name" value="CbiN"/>
    <property type="match status" value="1"/>
</dbReference>
<evidence type="ECO:0000256" key="4">
    <source>
        <dbReference type="ARBA" id="ARBA00022573"/>
    </source>
</evidence>
<keyword evidence="4 10" id="KW-0169">Cobalamin biosynthesis</keyword>
<evidence type="ECO:0000313" key="12">
    <source>
        <dbReference type="EMBL" id="EMF57963.1"/>
    </source>
</evidence>
<evidence type="ECO:0000256" key="1">
    <source>
        <dbReference type="ARBA" id="ARBA00022426"/>
    </source>
</evidence>
<evidence type="ECO:0000313" key="13">
    <source>
        <dbReference type="Proteomes" id="UP000030760"/>
    </source>
</evidence>
<dbReference type="GO" id="GO:0005886">
    <property type="term" value="C:plasma membrane"/>
    <property type="evidence" value="ECO:0007669"/>
    <property type="project" value="UniProtKB-SubCell"/>
</dbReference>
<dbReference type="AlphaFoldDB" id="M3F8I2"/>
<accession>M3F8I2</accession>
<keyword evidence="3 10" id="KW-1003">Cell membrane</keyword>
<keyword evidence="9 10" id="KW-0170">Cobalt</keyword>
<evidence type="ECO:0000256" key="10">
    <source>
        <dbReference type="HAMAP-Rule" id="MF_00330"/>
    </source>
</evidence>
<comment type="function">
    <text evidence="10">Part of the energy-coupling factor (ECF) transporter complex CbiMNOQ involved in cobalt import.</text>
</comment>
<feature type="transmembrane region" description="Helical" evidence="10">
    <location>
        <begin position="71"/>
        <end position="90"/>
    </location>
</feature>
<reference evidence="13" key="1">
    <citation type="journal article" date="2013" name="Genome Announc.">
        <title>Draft Genome Sequence of Streptomyces bottropensis ATCC 25435, a Bottromycin-Producing Actinomycete.</title>
        <authorList>
            <person name="Zhang H."/>
            <person name="Zhou W."/>
            <person name="Zhuang Y."/>
            <person name="Liang X."/>
            <person name="Liu T."/>
        </authorList>
    </citation>
    <scope>NUCLEOTIDE SEQUENCE [LARGE SCALE GENOMIC DNA]</scope>
    <source>
        <strain evidence="13">ATCC 25435</strain>
    </source>
</reference>
<sequence>MNRNAKINTVLLLLVAALAVLPLALGLGDHKKEPFTGSDAEAETAITEMKPSYEPWFSPLYEPPSGEIESALFALQAALGAGVLAYYFGIHRGRRQGEARARARLDGADGTGTVPTTPVSATATAASTASAATPAAAGAAASPTAFGSTGASASTAASSSTATSAAPTASAPTASASRATKSASGGERPSGGPAEGSPGGRV</sequence>
<organism evidence="12 13">
    <name type="scientific">Streptomyces bottropensis ATCC 25435</name>
    <dbReference type="NCBI Taxonomy" id="1054862"/>
    <lineage>
        <taxon>Bacteria</taxon>
        <taxon>Bacillati</taxon>
        <taxon>Actinomycetota</taxon>
        <taxon>Actinomycetes</taxon>
        <taxon>Kitasatosporales</taxon>
        <taxon>Streptomycetaceae</taxon>
        <taxon>Streptomyces</taxon>
    </lineage>
</organism>
<feature type="region of interest" description="Disordered" evidence="11">
    <location>
        <begin position="141"/>
        <end position="202"/>
    </location>
</feature>
<name>M3F8I2_9ACTN</name>
<evidence type="ECO:0000256" key="3">
    <source>
        <dbReference type="ARBA" id="ARBA00022475"/>
    </source>
</evidence>
<evidence type="ECO:0000256" key="5">
    <source>
        <dbReference type="ARBA" id="ARBA00022692"/>
    </source>
</evidence>
<evidence type="ECO:0000256" key="9">
    <source>
        <dbReference type="ARBA" id="ARBA00023285"/>
    </source>
</evidence>
<comment type="pathway">
    <text evidence="10">Cofactor biosynthesis; adenosylcobalamin biosynthesis.</text>
</comment>
<evidence type="ECO:0000256" key="7">
    <source>
        <dbReference type="ARBA" id="ARBA00023065"/>
    </source>
</evidence>
<comment type="subcellular location">
    <subcellularLocation>
        <location evidence="10">Cell membrane</location>
        <topology evidence="10">Multi-pass membrane protein</topology>
    </subcellularLocation>
</comment>
<feature type="compositionally biased region" description="Low complexity" evidence="11">
    <location>
        <begin position="141"/>
        <end position="192"/>
    </location>
</feature>
<keyword evidence="5 10" id="KW-0812">Transmembrane</keyword>
<comment type="caution">
    <text evidence="10">Lacks conserved residue(s) required for the propagation of feature annotation.</text>
</comment>
<feature type="compositionally biased region" description="Low complexity" evidence="11">
    <location>
        <begin position="111"/>
        <end position="121"/>
    </location>
</feature>
<dbReference type="GeneID" id="300414581"/>
<dbReference type="GO" id="GO:0009236">
    <property type="term" value="P:cobalamin biosynthetic process"/>
    <property type="evidence" value="ECO:0007669"/>
    <property type="project" value="UniProtKB-UniRule"/>
</dbReference>
<dbReference type="NCBIfam" id="NF002780">
    <property type="entry name" value="PRK02898.1"/>
    <property type="match status" value="1"/>
</dbReference>
<evidence type="ECO:0000256" key="6">
    <source>
        <dbReference type="ARBA" id="ARBA00022989"/>
    </source>
</evidence>
<feature type="compositionally biased region" description="Gly residues" evidence="11">
    <location>
        <begin position="193"/>
        <end position="202"/>
    </location>
</feature>
<protein>
    <recommendedName>
        <fullName evidence="10">Cobalt transport protein CbiN</fullName>
    </recommendedName>
    <alternativeName>
        <fullName evidence="10">Energy-coupling factor transporter probable substrate-capture protein CbiN</fullName>
        <shortName evidence="10">ECF transporter S component CbiN</shortName>
    </alternativeName>
</protein>
<dbReference type="PANTHER" id="PTHR38662">
    <property type="entry name" value="COBALT TRANSPORT PROTEIN CBIN"/>
    <property type="match status" value="1"/>
</dbReference>
<keyword evidence="8 10" id="KW-0472">Membrane</keyword>
<dbReference type="RefSeq" id="WP_005474519.1">
    <property type="nucleotide sequence ID" value="NZ_KB405056.1"/>
</dbReference>
<comment type="subunit">
    <text evidence="10">Forms an energy-coupling factor (ECF) transporter complex composed of an ATP-binding protein (A component, CbiO), a transmembrane protein (T component, CbiQ) and 2 possible substrate-capture proteins (S components, CbiM and CbiN) of unknown stoichimetry.</text>
</comment>
<evidence type="ECO:0000256" key="8">
    <source>
        <dbReference type="ARBA" id="ARBA00023136"/>
    </source>
</evidence>
<keyword evidence="7 10" id="KW-0406">Ion transport</keyword>
<dbReference type="UniPathway" id="UPA00148"/>
<keyword evidence="6 10" id="KW-1133">Transmembrane helix</keyword>
<keyword evidence="2 10" id="KW-0813">Transport</keyword>
<keyword evidence="1 10" id="KW-0171">Cobalt transport</keyword>
<feature type="region of interest" description="Disordered" evidence="11">
    <location>
        <begin position="101"/>
        <end position="121"/>
    </location>
</feature>
<comment type="similarity">
    <text evidence="10">Belongs to the CbiN family.</text>
</comment>
<gene>
    <name evidence="10" type="primary">cbiN</name>
    <name evidence="12" type="ORF">SBD_0635</name>
</gene>
<dbReference type="EMBL" id="KB405056">
    <property type="protein sequence ID" value="EMF57963.1"/>
    <property type="molecule type" value="Genomic_DNA"/>
</dbReference>
<dbReference type="PANTHER" id="PTHR38662:SF1">
    <property type="entry name" value="COBALT TRANSPORT PROTEIN CBIN"/>
    <property type="match status" value="1"/>
</dbReference>
<proteinExistence type="inferred from homology"/>
<dbReference type="InterPro" id="IPR003705">
    <property type="entry name" value="CbiN"/>
</dbReference>
<dbReference type="Pfam" id="PF02553">
    <property type="entry name" value="CbiN"/>
    <property type="match status" value="1"/>
</dbReference>
<dbReference type="GO" id="GO:0015087">
    <property type="term" value="F:cobalt ion transmembrane transporter activity"/>
    <property type="evidence" value="ECO:0007669"/>
    <property type="project" value="UniProtKB-UniRule"/>
</dbReference>
<dbReference type="NCBIfam" id="TIGR01165">
    <property type="entry name" value="cbiN"/>
    <property type="match status" value="1"/>
</dbReference>
<evidence type="ECO:0000256" key="11">
    <source>
        <dbReference type="SAM" id="MobiDB-lite"/>
    </source>
</evidence>